<dbReference type="PANTHER" id="PTHR24166:SF48">
    <property type="entry name" value="PROTEIN VAPYRIN"/>
    <property type="match status" value="1"/>
</dbReference>
<dbReference type="OrthoDB" id="4772757at2759"/>
<keyword evidence="2 3" id="KW-0040">ANK repeat</keyword>
<proteinExistence type="predicted"/>
<dbReference type="Proteomes" id="UP000664521">
    <property type="component" value="Unassembled WGS sequence"/>
</dbReference>
<accession>A0A8H3PJS8</accession>
<dbReference type="EMBL" id="CAJPDS010000511">
    <property type="protein sequence ID" value="CAF9942648.1"/>
    <property type="molecule type" value="Genomic_DNA"/>
</dbReference>
<keyword evidence="5" id="KW-1185">Reference proteome</keyword>
<dbReference type="InterPro" id="IPR036770">
    <property type="entry name" value="Ankyrin_rpt-contain_sf"/>
</dbReference>
<name>A0A8H3PJS8_9LECA</name>
<evidence type="ECO:0008006" key="6">
    <source>
        <dbReference type="Google" id="ProtNLM"/>
    </source>
</evidence>
<dbReference type="PROSITE" id="PS50088">
    <property type="entry name" value="ANK_REPEAT"/>
    <property type="match status" value="3"/>
</dbReference>
<evidence type="ECO:0000313" key="4">
    <source>
        <dbReference type="EMBL" id="CAF9942648.1"/>
    </source>
</evidence>
<dbReference type="InterPro" id="IPR002110">
    <property type="entry name" value="Ankyrin_rpt"/>
</dbReference>
<evidence type="ECO:0000256" key="1">
    <source>
        <dbReference type="ARBA" id="ARBA00022737"/>
    </source>
</evidence>
<evidence type="ECO:0000256" key="2">
    <source>
        <dbReference type="ARBA" id="ARBA00023043"/>
    </source>
</evidence>
<organism evidence="4 5">
    <name type="scientific">Heterodermia speciosa</name>
    <dbReference type="NCBI Taxonomy" id="116794"/>
    <lineage>
        <taxon>Eukaryota</taxon>
        <taxon>Fungi</taxon>
        <taxon>Dikarya</taxon>
        <taxon>Ascomycota</taxon>
        <taxon>Pezizomycotina</taxon>
        <taxon>Lecanoromycetes</taxon>
        <taxon>OSLEUM clade</taxon>
        <taxon>Lecanoromycetidae</taxon>
        <taxon>Caliciales</taxon>
        <taxon>Physciaceae</taxon>
        <taxon>Heterodermia</taxon>
    </lineage>
</organism>
<gene>
    <name evidence="4" type="ORF">HETSPECPRED_007368</name>
</gene>
<dbReference type="AlphaFoldDB" id="A0A8H3PJS8"/>
<dbReference type="Pfam" id="PF12796">
    <property type="entry name" value="Ank_2"/>
    <property type="match status" value="3"/>
</dbReference>
<protein>
    <recommendedName>
        <fullName evidence="6">F-box domain-containing protein</fullName>
    </recommendedName>
</protein>
<keyword evidence="1" id="KW-0677">Repeat</keyword>
<dbReference type="SUPFAM" id="SSF48403">
    <property type="entry name" value="Ankyrin repeat"/>
    <property type="match status" value="1"/>
</dbReference>
<evidence type="ECO:0000313" key="5">
    <source>
        <dbReference type="Proteomes" id="UP000664521"/>
    </source>
</evidence>
<dbReference type="SMART" id="SM00248">
    <property type="entry name" value="ANK"/>
    <property type="match status" value="7"/>
</dbReference>
<feature type="repeat" description="ANK" evidence="3">
    <location>
        <begin position="391"/>
        <end position="423"/>
    </location>
</feature>
<feature type="repeat" description="ANK" evidence="3">
    <location>
        <begin position="357"/>
        <end position="389"/>
    </location>
</feature>
<dbReference type="PANTHER" id="PTHR24166">
    <property type="entry name" value="ROLLING PEBBLES, ISOFORM B"/>
    <property type="match status" value="1"/>
</dbReference>
<evidence type="ECO:0000256" key="3">
    <source>
        <dbReference type="PROSITE-ProRule" id="PRU00023"/>
    </source>
</evidence>
<dbReference type="PROSITE" id="PS50297">
    <property type="entry name" value="ANK_REP_REGION"/>
    <property type="match status" value="2"/>
</dbReference>
<reference evidence="4" key="1">
    <citation type="submission" date="2021-03" db="EMBL/GenBank/DDBJ databases">
        <authorList>
            <person name="Tagirdzhanova G."/>
        </authorList>
    </citation>
    <scope>NUCLEOTIDE SEQUENCE</scope>
</reference>
<dbReference type="Gene3D" id="1.25.40.20">
    <property type="entry name" value="Ankyrin repeat-containing domain"/>
    <property type="match status" value="3"/>
</dbReference>
<feature type="repeat" description="ANK" evidence="3">
    <location>
        <begin position="153"/>
        <end position="185"/>
    </location>
</feature>
<sequence>MSIQISPLLNLPWPAFRQIIDTVASLHDPHALSVALHLRRVCKQFDHELSNAIFAHKSAQIRKDSADVAHILPLMRRKLFERAAAGTLDDSDFKNAIDAVGHSLQCDHGALQGLDQMAIFRDLFDAAIFYSGPNEAVSKLLNRVPSVLDSAQLKEQTLVVAAYLGETALVQSLLDQGADPNALSNYFGFALSAAAREGHFSTVNILLDGGADSHTSGRFEDDAHFTDTAIVAAASACHEDIIRLLMEPEYKHPTSGKAYHRAIMTLADGKHVASVLFLLERATFDVDENLPEEILLAASANGCLPLVEAMVDRGVALNGSLDEFGDQCALQLAAYGGHEDVISYLLAKGTLQDGFFRGNDPITAAAAQGHVGSIKLLLQHGADINSRHGYRGTTPLREAARNNHVDAVRFLLDKAAKTEVQQDGMTIYLGHKAVVKAIKKGHKEIVQAFAEGGLDVTRVAPDCTESDPPPIVLAKMWGHDDIVMLLLELGAENADPLKTRWAEDFRRGVYPKSSWTLRSRRTG</sequence>
<comment type="caution">
    <text evidence="4">The sequence shown here is derived from an EMBL/GenBank/DDBJ whole genome shotgun (WGS) entry which is preliminary data.</text>
</comment>
<dbReference type="InterPro" id="IPR050889">
    <property type="entry name" value="Dendritic_Spine_Reg/Scaffold"/>
</dbReference>